<gene>
    <name evidence="6" type="ORF">PPERSA_10028</name>
</gene>
<comment type="similarity">
    <text evidence="4">Belongs to the inner dynein arm light chain family.</text>
</comment>
<dbReference type="PANTHER" id="PTHR13183:SF0">
    <property type="entry name" value="AXONEMAL DYNEIN LIGHT INTERMEDIATE POLYPEPTIDE 1"/>
    <property type="match status" value="1"/>
</dbReference>
<dbReference type="InterPro" id="IPR019347">
    <property type="entry name" value="Axonemal_dynein_light_chain"/>
</dbReference>
<keyword evidence="3" id="KW-0505">Motor protein</keyword>
<reference evidence="6 7" key="1">
    <citation type="journal article" date="2015" name="Sci. Rep.">
        <title>Genome of the facultative scuticociliatosis pathogen Pseudocohnilembus persalinus provides insight into its virulence through horizontal gene transfer.</title>
        <authorList>
            <person name="Xiong J."/>
            <person name="Wang G."/>
            <person name="Cheng J."/>
            <person name="Tian M."/>
            <person name="Pan X."/>
            <person name="Warren A."/>
            <person name="Jiang C."/>
            <person name="Yuan D."/>
            <person name="Miao W."/>
        </authorList>
    </citation>
    <scope>NUCLEOTIDE SEQUENCE [LARGE SCALE GENOMIC DNA]</scope>
    <source>
        <strain evidence="6">36N120E</strain>
    </source>
</reference>
<dbReference type="GO" id="GO:0030286">
    <property type="term" value="C:dynein complex"/>
    <property type="evidence" value="ECO:0007669"/>
    <property type="project" value="UniProtKB-KW"/>
</dbReference>
<dbReference type="EMBL" id="LDAU01000155">
    <property type="protein sequence ID" value="KRX02411.1"/>
    <property type="molecule type" value="Genomic_DNA"/>
</dbReference>
<dbReference type="AlphaFoldDB" id="A0A0V0QJR1"/>
<sequence length="166" mass="19883">MDIIQLQQELDKKLQQKQARETGICPIREQLYEQCFDELIRQITIDCHERGLLLVRVRNEFKNQLEAYKNLYESSIAYGMRKMIDSEKKKTDLNTENMLLERECADLDKDVLELEQKIEYTKKQENSKLEHENEQHRLEIEKIKEQNNKLKEELQQALENSNVNGK</sequence>
<dbReference type="OrthoDB" id="290958at2759"/>
<feature type="coiled-coil region" evidence="5">
    <location>
        <begin position="83"/>
        <end position="164"/>
    </location>
</feature>
<dbReference type="Proteomes" id="UP000054937">
    <property type="component" value="Unassembled WGS sequence"/>
</dbReference>
<keyword evidence="1" id="KW-0243">Dynein</keyword>
<protein>
    <recommendedName>
        <fullName evidence="8">Axonemal dynein light chain</fullName>
    </recommendedName>
</protein>
<keyword evidence="2 5" id="KW-0175">Coiled coil</keyword>
<keyword evidence="7" id="KW-1185">Reference proteome</keyword>
<evidence type="ECO:0000313" key="7">
    <source>
        <dbReference type="Proteomes" id="UP000054937"/>
    </source>
</evidence>
<comment type="caution">
    <text evidence="6">The sequence shown here is derived from an EMBL/GenBank/DDBJ whole genome shotgun (WGS) entry which is preliminary data.</text>
</comment>
<name>A0A0V0QJR1_PSEPJ</name>
<evidence type="ECO:0000256" key="1">
    <source>
        <dbReference type="ARBA" id="ARBA00023017"/>
    </source>
</evidence>
<dbReference type="GO" id="GO:0045504">
    <property type="term" value="F:dynein heavy chain binding"/>
    <property type="evidence" value="ECO:0007669"/>
    <property type="project" value="TreeGrafter"/>
</dbReference>
<evidence type="ECO:0000256" key="4">
    <source>
        <dbReference type="ARBA" id="ARBA00038114"/>
    </source>
</evidence>
<dbReference type="OMA" id="TIDCHER"/>
<evidence type="ECO:0000256" key="3">
    <source>
        <dbReference type="ARBA" id="ARBA00023175"/>
    </source>
</evidence>
<organism evidence="6 7">
    <name type="scientific">Pseudocohnilembus persalinus</name>
    <name type="common">Ciliate</name>
    <dbReference type="NCBI Taxonomy" id="266149"/>
    <lineage>
        <taxon>Eukaryota</taxon>
        <taxon>Sar</taxon>
        <taxon>Alveolata</taxon>
        <taxon>Ciliophora</taxon>
        <taxon>Intramacronucleata</taxon>
        <taxon>Oligohymenophorea</taxon>
        <taxon>Scuticociliatia</taxon>
        <taxon>Philasterida</taxon>
        <taxon>Pseudocohnilembidae</taxon>
        <taxon>Pseudocohnilembus</taxon>
    </lineage>
</organism>
<evidence type="ECO:0000256" key="5">
    <source>
        <dbReference type="SAM" id="Coils"/>
    </source>
</evidence>
<evidence type="ECO:0008006" key="8">
    <source>
        <dbReference type="Google" id="ProtNLM"/>
    </source>
</evidence>
<dbReference type="PANTHER" id="PTHR13183">
    <property type="entry name" value="AXONEMAL INNER ARM DYNEIN LIGHT CHAIN 28"/>
    <property type="match status" value="1"/>
</dbReference>
<dbReference type="InParanoid" id="A0A0V0QJR1"/>
<dbReference type="Pfam" id="PF10211">
    <property type="entry name" value="Ax_dynein_light"/>
    <property type="match status" value="1"/>
</dbReference>
<dbReference type="GO" id="GO:0005930">
    <property type="term" value="C:axoneme"/>
    <property type="evidence" value="ECO:0007669"/>
    <property type="project" value="TreeGrafter"/>
</dbReference>
<accession>A0A0V0QJR1</accession>
<evidence type="ECO:0000313" key="6">
    <source>
        <dbReference type="EMBL" id="KRX02411.1"/>
    </source>
</evidence>
<evidence type="ECO:0000256" key="2">
    <source>
        <dbReference type="ARBA" id="ARBA00023054"/>
    </source>
</evidence>
<proteinExistence type="inferred from homology"/>